<dbReference type="AlphaFoldDB" id="A0A3S5A5R3"/>
<gene>
    <name evidence="1" type="ORF">PXEA_LOCUS1193</name>
</gene>
<dbReference type="EMBL" id="CAAALY010002398">
    <property type="protein sequence ID" value="VEL07753.1"/>
    <property type="molecule type" value="Genomic_DNA"/>
</dbReference>
<comment type="caution">
    <text evidence="1">The sequence shown here is derived from an EMBL/GenBank/DDBJ whole genome shotgun (WGS) entry which is preliminary data.</text>
</comment>
<evidence type="ECO:0000313" key="2">
    <source>
        <dbReference type="Proteomes" id="UP000784294"/>
    </source>
</evidence>
<accession>A0A3S5A5R3</accession>
<proteinExistence type="predicted"/>
<reference evidence="1" key="1">
    <citation type="submission" date="2018-11" db="EMBL/GenBank/DDBJ databases">
        <authorList>
            <consortium name="Pathogen Informatics"/>
        </authorList>
    </citation>
    <scope>NUCLEOTIDE SEQUENCE</scope>
</reference>
<dbReference type="Proteomes" id="UP000784294">
    <property type="component" value="Unassembled WGS sequence"/>
</dbReference>
<sequence length="57" mass="6401">MPKATMTPIFSVASMTIIQAGKYFQFQRIINHQRFFRSVEIELPSEGVGSAPLTTLL</sequence>
<protein>
    <submittedName>
        <fullName evidence="1">Uncharacterized protein</fullName>
    </submittedName>
</protein>
<organism evidence="1 2">
    <name type="scientific">Protopolystoma xenopodis</name>
    <dbReference type="NCBI Taxonomy" id="117903"/>
    <lineage>
        <taxon>Eukaryota</taxon>
        <taxon>Metazoa</taxon>
        <taxon>Spiralia</taxon>
        <taxon>Lophotrochozoa</taxon>
        <taxon>Platyhelminthes</taxon>
        <taxon>Monogenea</taxon>
        <taxon>Polyopisthocotylea</taxon>
        <taxon>Polystomatidea</taxon>
        <taxon>Polystomatidae</taxon>
        <taxon>Protopolystoma</taxon>
    </lineage>
</organism>
<name>A0A3S5A5R3_9PLAT</name>
<keyword evidence="2" id="KW-1185">Reference proteome</keyword>
<evidence type="ECO:0000313" key="1">
    <source>
        <dbReference type="EMBL" id="VEL07753.1"/>
    </source>
</evidence>